<reference evidence="2" key="1">
    <citation type="journal article" date="2022" name="Mol. Ecol. Resour.">
        <title>The genomes of chicory, endive, great burdock and yacon provide insights into Asteraceae palaeo-polyploidization history and plant inulin production.</title>
        <authorList>
            <person name="Fan W."/>
            <person name="Wang S."/>
            <person name="Wang H."/>
            <person name="Wang A."/>
            <person name="Jiang F."/>
            <person name="Liu H."/>
            <person name="Zhao H."/>
            <person name="Xu D."/>
            <person name="Zhang Y."/>
        </authorList>
    </citation>
    <scope>NUCLEOTIDE SEQUENCE [LARGE SCALE GENOMIC DNA]</scope>
    <source>
        <strain evidence="2">cv. Punajuju</strain>
    </source>
</reference>
<protein>
    <submittedName>
        <fullName evidence="1">Uncharacterized protein</fullName>
    </submittedName>
</protein>
<name>A0ACB9D0H8_CICIN</name>
<dbReference type="EMBL" id="CM042013">
    <property type="protein sequence ID" value="KAI3739827.1"/>
    <property type="molecule type" value="Genomic_DNA"/>
</dbReference>
<sequence>MGTAQDKVPTGVLSHPGTAKSAATKQSAGTEDPGSEPGPPPNQQRQFQPANNGPSNSNKNRNMSNNNNDAPETQANLMKKMNEFMTVSQQQTQANSKAIANMERQIAQLAEDQRKRDNGKLPSNTEVNPNHTQCARKEHVNAVDSCVPEKVWRKRKKSAPYSQSEALLGTLPKKEKDTGSPFITVTVGDVIIWNKLLDLGVSVNILPGYLYDKYKNEELEPAKTVLQLADQSTKVSRGKLTNVIVKVGDFFYPIDFLVMEYESLEDAPALILGRPFLATAGAVMDCKTDDLDITFATRKRRLNMFGCPMTLPPGYDSHYMNGRPLMIPKMDGRSRKNENRDNEGEDEKILWKA</sequence>
<proteinExistence type="predicted"/>
<organism evidence="1 2">
    <name type="scientific">Cichorium intybus</name>
    <name type="common">Chicory</name>
    <dbReference type="NCBI Taxonomy" id="13427"/>
    <lineage>
        <taxon>Eukaryota</taxon>
        <taxon>Viridiplantae</taxon>
        <taxon>Streptophyta</taxon>
        <taxon>Embryophyta</taxon>
        <taxon>Tracheophyta</taxon>
        <taxon>Spermatophyta</taxon>
        <taxon>Magnoliopsida</taxon>
        <taxon>eudicotyledons</taxon>
        <taxon>Gunneridae</taxon>
        <taxon>Pentapetalae</taxon>
        <taxon>asterids</taxon>
        <taxon>campanulids</taxon>
        <taxon>Asterales</taxon>
        <taxon>Asteraceae</taxon>
        <taxon>Cichorioideae</taxon>
        <taxon>Cichorieae</taxon>
        <taxon>Cichoriinae</taxon>
        <taxon>Cichorium</taxon>
    </lineage>
</organism>
<evidence type="ECO:0000313" key="1">
    <source>
        <dbReference type="EMBL" id="KAI3739827.1"/>
    </source>
</evidence>
<accession>A0ACB9D0H8</accession>
<dbReference type="Proteomes" id="UP001055811">
    <property type="component" value="Linkage Group LG05"/>
</dbReference>
<evidence type="ECO:0000313" key="2">
    <source>
        <dbReference type="Proteomes" id="UP001055811"/>
    </source>
</evidence>
<comment type="caution">
    <text evidence="1">The sequence shown here is derived from an EMBL/GenBank/DDBJ whole genome shotgun (WGS) entry which is preliminary data.</text>
</comment>
<gene>
    <name evidence="1" type="ORF">L2E82_30239</name>
</gene>
<keyword evidence="2" id="KW-1185">Reference proteome</keyword>
<reference evidence="1 2" key="2">
    <citation type="journal article" date="2022" name="Mol. Ecol. Resour.">
        <title>The genomes of chicory, endive, great burdock and yacon provide insights into Asteraceae paleo-polyploidization history and plant inulin production.</title>
        <authorList>
            <person name="Fan W."/>
            <person name="Wang S."/>
            <person name="Wang H."/>
            <person name="Wang A."/>
            <person name="Jiang F."/>
            <person name="Liu H."/>
            <person name="Zhao H."/>
            <person name="Xu D."/>
            <person name="Zhang Y."/>
        </authorList>
    </citation>
    <scope>NUCLEOTIDE SEQUENCE [LARGE SCALE GENOMIC DNA]</scope>
    <source>
        <strain evidence="2">cv. Punajuju</strain>
        <tissue evidence="1">Leaves</tissue>
    </source>
</reference>